<dbReference type="Proteomes" id="UP001209229">
    <property type="component" value="Unassembled WGS sequence"/>
</dbReference>
<dbReference type="RefSeq" id="WP_301193389.1">
    <property type="nucleotide sequence ID" value="NZ_JAPDPJ010000308.1"/>
</dbReference>
<comment type="caution">
    <text evidence="3">The sequence shown here is derived from an EMBL/GenBank/DDBJ whole genome shotgun (WGS) entry which is preliminary data.</text>
</comment>
<sequence length="89" mass="10003">MKRYSILIILLMSLTIGVNAQSYKNKLDSLVATYRVSQANKSFDNLAYINAIKKYEKLNEAGYLSDSIKGQLAVAYLKVSETVKSENTF</sequence>
<dbReference type="EMBL" id="JAPDPJ010000309">
    <property type="protein sequence ID" value="MCW3789855.1"/>
    <property type="molecule type" value="Genomic_DNA"/>
</dbReference>
<dbReference type="EMBL" id="JAPDPJ010000308">
    <property type="protein sequence ID" value="MCW3789853.1"/>
    <property type="molecule type" value="Genomic_DNA"/>
</dbReference>
<keyword evidence="1" id="KW-0732">Signal</keyword>
<name>A0AAE3SHS6_9BACT</name>
<accession>A0AAE3SHS6</accession>
<feature type="non-terminal residue" evidence="3">
    <location>
        <position position="89"/>
    </location>
</feature>
<evidence type="ECO:0000313" key="2">
    <source>
        <dbReference type="EMBL" id="MCW3789853.1"/>
    </source>
</evidence>
<feature type="signal peptide" evidence="1">
    <location>
        <begin position="1"/>
        <end position="20"/>
    </location>
</feature>
<protein>
    <submittedName>
        <fullName evidence="3">Uncharacterized protein</fullName>
    </submittedName>
</protein>
<evidence type="ECO:0000313" key="3">
    <source>
        <dbReference type="EMBL" id="MCW3789855.1"/>
    </source>
</evidence>
<feature type="chain" id="PRO_5042443133" evidence="1">
    <location>
        <begin position="21"/>
        <end position="89"/>
    </location>
</feature>
<gene>
    <name evidence="2" type="ORF">OM075_25610</name>
    <name evidence="3" type="ORF">OM075_25620</name>
</gene>
<evidence type="ECO:0000256" key="1">
    <source>
        <dbReference type="SAM" id="SignalP"/>
    </source>
</evidence>
<keyword evidence="4" id="KW-1185">Reference proteome</keyword>
<dbReference type="AlphaFoldDB" id="A0AAE3SHS6"/>
<reference evidence="3" key="1">
    <citation type="submission" date="2022-10" db="EMBL/GenBank/DDBJ databases">
        <authorList>
            <person name="Yu W.X."/>
        </authorList>
    </citation>
    <scope>NUCLEOTIDE SEQUENCE</scope>
    <source>
        <strain evidence="3">AAT</strain>
    </source>
</reference>
<evidence type="ECO:0000313" key="4">
    <source>
        <dbReference type="Proteomes" id="UP001209229"/>
    </source>
</evidence>
<organism evidence="3 4">
    <name type="scientific">Plebeiibacterium sediminum</name>
    <dbReference type="NCBI Taxonomy" id="2992112"/>
    <lineage>
        <taxon>Bacteria</taxon>
        <taxon>Pseudomonadati</taxon>
        <taxon>Bacteroidota</taxon>
        <taxon>Bacteroidia</taxon>
        <taxon>Marinilabiliales</taxon>
        <taxon>Marinilabiliaceae</taxon>
        <taxon>Plebeiibacterium</taxon>
    </lineage>
</organism>
<proteinExistence type="predicted"/>